<dbReference type="PANTHER" id="PTHR32089:SF112">
    <property type="entry name" value="LYSOZYME-LIKE PROTEIN-RELATED"/>
    <property type="match status" value="1"/>
</dbReference>
<dbReference type="CDD" id="cd06225">
    <property type="entry name" value="HAMP"/>
    <property type="match status" value="1"/>
</dbReference>
<evidence type="ECO:0000256" key="4">
    <source>
        <dbReference type="ARBA" id="ARBA00029447"/>
    </source>
</evidence>
<organism evidence="10 11">
    <name type="scientific">Nitrospirillum viridazoti CBAmc</name>
    <dbReference type="NCBI Taxonomy" id="1441467"/>
    <lineage>
        <taxon>Bacteria</taxon>
        <taxon>Pseudomonadati</taxon>
        <taxon>Pseudomonadota</taxon>
        <taxon>Alphaproteobacteria</taxon>
        <taxon>Rhodospirillales</taxon>
        <taxon>Azospirillaceae</taxon>
        <taxon>Nitrospirillum</taxon>
        <taxon>Nitrospirillum viridazoti</taxon>
    </lineage>
</organism>
<dbReference type="PROSITE" id="PS50885">
    <property type="entry name" value="HAMP"/>
    <property type="match status" value="1"/>
</dbReference>
<dbReference type="SMART" id="SM00283">
    <property type="entry name" value="MA"/>
    <property type="match status" value="1"/>
</dbReference>
<dbReference type="GO" id="GO:0004888">
    <property type="term" value="F:transmembrane signaling receptor activity"/>
    <property type="evidence" value="ECO:0007669"/>
    <property type="project" value="InterPro"/>
</dbReference>
<feature type="domain" description="Methyl-accepting transducer" evidence="7">
    <location>
        <begin position="304"/>
        <end position="540"/>
    </location>
</feature>
<dbReference type="Pfam" id="PF00672">
    <property type="entry name" value="HAMP"/>
    <property type="match status" value="1"/>
</dbReference>
<dbReference type="InterPro" id="IPR000727">
    <property type="entry name" value="T_SNARE_dom"/>
</dbReference>
<dbReference type="SMART" id="SM00304">
    <property type="entry name" value="HAMP"/>
    <property type="match status" value="1"/>
</dbReference>
<dbReference type="KEGG" id="nao:Y958_04465"/>
<dbReference type="Gene3D" id="1.10.287.950">
    <property type="entry name" value="Methyl-accepting chemotaxis protein"/>
    <property type="match status" value="1"/>
</dbReference>
<evidence type="ECO:0000259" key="7">
    <source>
        <dbReference type="PROSITE" id="PS50111"/>
    </source>
</evidence>
<gene>
    <name evidence="10" type="ORF">Y958_04465</name>
</gene>
<dbReference type="InterPro" id="IPR003660">
    <property type="entry name" value="HAMP_dom"/>
</dbReference>
<evidence type="ECO:0000313" key="11">
    <source>
        <dbReference type="Proteomes" id="UP000197153"/>
    </source>
</evidence>
<reference evidence="10 11" key="1">
    <citation type="submission" date="2017-06" db="EMBL/GenBank/DDBJ databases">
        <title>Complete genome sequence of Nitrospirillum amazonense strain CBAmC, an endophytic nitrogen-fixing and plant growth-promoting bacterium, isolated from sugarcane.</title>
        <authorList>
            <person name="Schwab S."/>
            <person name="dos Santos Teixeira K.R."/>
            <person name="Simoes Araujo J.L."/>
            <person name="Soares Vidal M."/>
            <person name="Borges de Freitas H.R."/>
            <person name="Rivello Crivelaro A.L."/>
            <person name="Bueno de Camargo Nunes A."/>
            <person name="dos Santos C.M."/>
            <person name="Palmeira da Silva Rosa D."/>
            <person name="da Silva Padilha D."/>
            <person name="da Silva E."/>
            <person name="Araujo Terra L."/>
            <person name="Soares Mendes V."/>
            <person name="Farinelli L."/>
            <person name="Magalhaes Cruz L."/>
            <person name="Baldani J.I."/>
        </authorList>
    </citation>
    <scope>NUCLEOTIDE SEQUENCE [LARGE SCALE GENOMIC DNA]</scope>
    <source>
        <strain evidence="10 11">CBAmC</strain>
    </source>
</reference>
<evidence type="ECO:0000259" key="8">
    <source>
        <dbReference type="PROSITE" id="PS50192"/>
    </source>
</evidence>
<dbReference type="EMBL" id="CP022110">
    <property type="protein sequence ID" value="ASG20155.1"/>
    <property type="molecule type" value="Genomic_DNA"/>
</dbReference>
<protein>
    <submittedName>
        <fullName evidence="10">Chemotaxis protein</fullName>
    </submittedName>
</protein>
<keyword evidence="2" id="KW-1003">Cell membrane</keyword>
<feature type="domain" description="HAMP" evidence="9">
    <location>
        <begin position="211"/>
        <end position="264"/>
    </location>
</feature>
<evidence type="ECO:0000256" key="1">
    <source>
        <dbReference type="ARBA" id="ARBA00004429"/>
    </source>
</evidence>
<dbReference type="InterPro" id="IPR024478">
    <property type="entry name" value="HlyB_4HB_MCP"/>
</dbReference>
<proteinExistence type="inferred from homology"/>
<dbReference type="PROSITE" id="PS50111">
    <property type="entry name" value="CHEMOTAXIS_TRANSDUC_2"/>
    <property type="match status" value="1"/>
</dbReference>
<evidence type="ECO:0000256" key="3">
    <source>
        <dbReference type="ARBA" id="ARBA00023224"/>
    </source>
</evidence>
<evidence type="ECO:0000256" key="2">
    <source>
        <dbReference type="ARBA" id="ARBA00022519"/>
    </source>
</evidence>
<dbReference type="InterPro" id="IPR004090">
    <property type="entry name" value="Chemotax_Me-accpt_rcpt"/>
</dbReference>
<dbReference type="PROSITE" id="PS50192">
    <property type="entry name" value="T_SNARE"/>
    <property type="match status" value="1"/>
</dbReference>
<evidence type="ECO:0000313" key="10">
    <source>
        <dbReference type="EMBL" id="ASG20155.1"/>
    </source>
</evidence>
<dbReference type="GO" id="GO:0006935">
    <property type="term" value="P:chemotaxis"/>
    <property type="evidence" value="ECO:0007669"/>
    <property type="project" value="InterPro"/>
</dbReference>
<keyword evidence="6" id="KW-0472">Membrane</keyword>
<keyword evidence="3 5" id="KW-0807">Transducer</keyword>
<dbReference type="InterPro" id="IPR004089">
    <property type="entry name" value="MCPsignal_dom"/>
</dbReference>
<comment type="subcellular location">
    <subcellularLocation>
        <location evidence="1">Cell inner membrane</location>
        <topology evidence="1">Multi-pass membrane protein</topology>
    </subcellularLocation>
</comment>
<keyword evidence="6" id="KW-0812">Transmembrane</keyword>
<dbReference type="Proteomes" id="UP000197153">
    <property type="component" value="Chromosome 1"/>
</dbReference>
<evidence type="ECO:0000256" key="6">
    <source>
        <dbReference type="SAM" id="Phobius"/>
    </source>
</evidence>
<dbReference type="GO" id="GO:0005886">
    <property type="term" value="C:plasma membrane"/>
    <property type="evidence" value="ECO:0007669"/>
    <property type="project" value="UniProtKB-SubCell"/>
</dbReference>
<sequence>MPRLVDLSLRTRIFSAFASVLLVTLGLGLFALERLSRIEAAAADLGTDALPSIVASNELLQGVLEARRFQQGMLLSTDDAARAEQEKTVTQELDRVAKGRRAYDPLITIERSQMDQFDTLWPRFLASSTQVIDALHKGDRETALKLYAGENRDQTRALVKVLTETADLNYRAGQQAYALLSHTTGISRLGTLLALAVALAVAFAAGAVMVLTTGRPTRQLTAVMTRLSQRQLDTAIPGADRQDEIGAMARAVQVFRDGLVEAERLAAVQREADAAKARRVAAIDSLVSDFDHQSSHILHQFSGAAAELDIAAQSMSGVAEETNRQSASAAAAADQTTANVQTVAAAAEEMAASIAEINRQVVHAQAIASRASMDARETMATVAGLTDATQRIGEVVTLIQTIAEQTNLLALNATIEAARAGEAGKGFAVVAAEVKGLANQTAKATEDIAAQITAVQQVSSRTSTAIQAIGAVIEEVNSISTSIAAAMEQQGASTTEISRNVGQAATGTQGVADALGAVTEAAGQAGAAATQVLGAAHDLSEQSGVLRTHVSRFLAAIKAA</sequence>
<dbReference type="Gene3D" id="1.10.8.500">
    <property type="entry name" value="HAMP domain in histidine kinase"/>
    <property type="match status" value="1"/>
</dbReference>
<dbReference type="GO" id="GO:0007165">
    <property type="term" value="P:signal transduction"/>
    <property type="evidence" value="ECO:0007669"/>
    <property type="project" value="UniProtKB-KW"/>
</dbReference>
<dbReference type="Pfam" id="PF12729">
    <property type="entry name" value="4HB_MCP_1"/>
    <property type="match status" value="1"/>
</dbReference>
<evidence type="ECO:0000256" key="5">
    <source>
        <dbReference type="PROSITE-ProRule" id="PRU00284"/>
    </source>
</evidence>
<dbReference type="RefSeq" id="WP_088871052.1">
    <property type="nucleotide sequence ID" value="NZ_CP022110.1"/>
</dbReference>
<feature type="domain" description="T-SNARE coiled-coil homology" evidence="8">
    <location>
        <begin position="456"/>
        <end position="518"/>
    </location>
</feature>
<dbReference type="SUPFAM" id="SSF58104">
    <property type="entry name" value="Methyl-accepting chemotaxis protein (MCP) signaling domain"/>
    <property type="match status" value="1"/>
</dbReference>
<evidence type="ECO:0000259" key="9">
    <source>
        <dbReference type="PROSITE" id="PS50885"/>
    </source>
</evidence>
<dbReference type="AlphaFoldDB" id="A0A248JN75"/>
<comment type="similarity">
    <text evidence="4">Belongs to the methyl-accepting chemotaxis (MCP) protein family.</text>
</comment>
<dbReference type="PANTHER" id="PTHR32089">
    <property type="entry name" value="METHYL-ACCEPTING CHEMOTAXIS PROTEIN MCPB"/>
    <property type="match status" value="1"/>
</dbReference>
<dbReference type="Pfam" id="PF00015">
    <property type="entry name" value="MCPsignal"/>
    <property type="match status" value="1"/>
</dbReference>
<dbReference type="PRINTS" id="PR00260">
    <property type="entry name" value="CHEMTRNSDUCR"/>
</dbReference>
<keyword evidence="11" id="KW-1185">Reference proteome</keyword>
<accession>A0A248JN75</accession>
<feature type="transmembrane region" description="Helical" evidence="6">
    <location>
        <begin position="189"/>
        <end position="211"/>
    </location>
</feature>
<feature type="transmembrane region" description="Helical" evidence="6">
    <location>
        <begin position="12"/>
        <end position="32"/>
    </location>
</feature>
<keyword evidence="2" id="KW-0997">Cell inner membrane</keyword>
<keyword evidence="6" id="KW-1133">Transmembrane helix</keyword>
<name>A0A248JN75_9PROT</name>